<dbReference type="AlphaFoldDB" id="A0A1Y5WZB5"/>
<dbReference type="OrthoDB" id="3689832at2"/>
<keyword evidence="3" id="KW-1185">Reference proteome</keyword>
<dbReference type="RefSeq" id="WP_033393335.1">
    <property type="nucleotide sequence ID" value="NZ_FWXV01000001.1"/>
</dbReference>
<feature type="compositionally biased region" description="Low complexity" evidence="1">
    <location>
        <begin position="44"/>
        <end position="62"/>
    </location>
</feature>
<gene>
    <name evidence="2" type="ORF">SAMN05661093_00906</name>
</gene>
<accession>A0A1Y5WZB5</accession>
<reference evidence="2 3" key="1">
    <citation type="submission" date="2017-04" db="EMBL/GenBank/DDBJ databases">
        <authorList>
            <person name="Afonso C.L."/>
            <person name="Miller P.J."/>
            <person name="Scott M.A."/>
            <person name="Spackman E."/>
            <person name="Goraichik I."/>
            <person name="Dimitrov K.M."/>
            <person name="Suarez D.L."/>
            <person name="Swayne D.E."/>
        </authorList>
    </citation>
    <scope>NUCLEOTIDE SEQUENCE [LARGE SCALE GENOMIC DNA]</scope>
    <source>
        <strain evidence="2 3">DSM 43828</strain>
    </source>
</reference>
<dbReference type="EMBL" id="FWXV01000001">
    <property type="protein sequence ID" value="SMC61078.1"/>
    <property type="molecule type" value="Genomic_DNA"/>
</dbReference>
<feature type="region of interest" description="Disordered" evidence="1">
    <location>
        <begin position="20"/>
        <end position="64"/>
    </location>
</feature>
<proteinExistence type="predicted"/>
<sequence length="220" mass="22807">MHVLAGVGAALLLASCSDRPNDLRDNRYYQDPEPPPSSAPPAPAAQQETPRPAAAPTTQRKAAQLDRVAMTAQDLAEEGVQPSGSPSRAVQAALPDCQAPLGKATSAYQTSWEYPTGSIVRQYLAEYDGNAGEIVTAARAKLNCGKYQSAGAEVRVSTPVVTDGQVSWCATSSRQSSCTVLKADGSVLSVVVVTATTEAKAKPAVTRIAPLAATALARNS</sequence>
<organism evidence="2 3">
    <name type="scientific">Kibdelosporangium aridum</name>
    <dbReference type="NCBI Taxonomy" id="2030"/>
    <lineage>
        <taxon>Bacteria</taxon>
        <taxon>Bacillati</taxon>
        <taxon>Actinomycetota</taxon>
        <taxon>Actinomycetes</taxon>
        <taxon>Pseudonocardiales</taxon>
        <taxon>Pseudonocardiaceae</taxon>
        <taxon>Kibdelosporangium</taxon>
    </lineage>
</organism>
<name>A0A1Y5WZB5_KIBAR</name>
<feature type="compositionally biased region" description="Basic and acidic residues" evidence="1">
    <location>
        <begin position="20"/>
        <end position="30"/>
    </location>
</feature>
<feature type="compositionally biased region" description="Pro residues" evidence="1">
    <location>
        <begin position="32"/>
        <end position="43"/>
    </location>
</feature>
<evidence type="ECO:0000313" key="3">
    <source>
        <dbReference type="Proteomes" id="UP000192674"/>
    </source>
</evidence>
<protein>
    <recommendedName>
        <fullName evidence="4">PknH-like extracellular domain-containing protein</fullName>
    </recommendedName>
</protein>
<evidence type="ECO:0000256" key="1">
    <source>
        <dbReference type="SAM" id="MobiDB-lite"/>
    </source>
</evidence>
<evidence type="ECO:0008006" key="4">
    <source>
        <dbReference type="Google" id="ProtNLM"/>
    </source>
</evidence>
<evidence type="ECO:0000313" key="2">
    <source>
        <dbReference type="EMBL" id="SMC61078.1"/>
    </source>
</evidence>
<dbReference type="Proteomes" id="UP000192674">
    <property type="component" value="Unassembled WGS sequence"/>
</dbReference>